<protein>
    <submittedName>
        <fullName evidence="1">Uncharacterized protein</fullName>
    </submittedName>
</protein>
<name>A0A0F9F7Y8_9ZZZZ</name>
<gene>
    <name evidence="1" type="ORF">LCGC14_1985250</name>
</gene>
<dbReference type="AlphaFoldDB" id="A0A0F9F7Y8"/>
<dbReference type="EMBL" id="LAZR01022290">
    <property type="protein sequence ID" value="KKL82388.1"/>
    <property type="molecule type" value="Genomic_DNA"/>
</dbReference>
<sequence>MKLVKCNKCNNEYYICETADYKECQKCGTTDYTTLDDNAKVKYDTEYACDLEIDNADLRHSLSLFKDELGELVKTYIDPFLK</sequence>
<proteinExistence type="predicted"/>
<reference evidence="1" key="1">
    <citation type="journal article" date="2015" name="Nature">
        <title>Complex archaea that bridge the gap between prokaryotes and eukaryotes.</title>
        <authorList>
            <person name="Spang A."/>
            <person name="Saw J.H."/>
            <person name="Jorgensen S.L."/>
            <person name="Zaremba-Niedzwiedzka K."/>
            <person name="Martijn J."/>
            <person name="Lind A.E."/>
            <person name="van Eijk R."/>
            <person name="Schleper C."/>
            <person name="Guy L."/>
            <person name="Ettema T.J."/>
        </authorList>
    </citation>
    <scope>NUCLEOTIDE SEQUENCE</scope>
</reference>
<evidence type="ECO:0000313" key="1">
    <source>
        <dbReference type="EMBL" id="KKL82388.1"/>
    </source>
</evidence>
<comment type="caution">
    <text evidence="1">The sequence shown here is derived from an EMBL/GenBank/DDBJ whole genome shotgun (WGS) entry which is preliminary data.</text>
</comment>
<organism evidence="1">
    <name type="scientific">marine sediment metagenome</name>
    <dbReference type="NCBI Taxonomy" id="412755"/>
    <lineage>
        <taxon>unclassified sequences</taxon>
        <taxon>metagenomes</taxon>
        <taxon>ecological metagenomes</taxon>
    </lineage>
</organism>
<accession>A0A0F9F7Y8</accession>